<dbReference type="Proteomes" id="UP000322545">
    <property type="component" value="Unassembled WGS sequence"/>
</dbReference>
<evidence type="ECO:0000313" key="4">
    <source>
        <dbReference type="EMBL" id="SHM43952.1"/>
    </source>
</evidence>
<keyword evidence="5" id="KW-1185">Reference proteome</keyword>
<evidence type="ECO:0000256" key="1">
    <source>
        <dbReference type="ARBA" id="ARBA00010529"/>
    </source>
</evidence>
<feature type="compositionally biased region" description="Basic and acidic residues" evidence="3">
    <location>
        <begin position="158"/>
        <end position="171"/>
    </location>
</feature>
<evidence type="ECO:0000256" key="3">
    <source>
        <dbReference type="SAM" id="MobiDB-lite"/>
    </source>
</evidence>
<feature type="region of interest" description="Disordered" evidence="3">
    <location>
        <begin position="1"/>
        <end position="81"/>
    </location>
</feature>
<sequence>MATQQKTSAKTGSGGTGTGSATTGSATTGKPDTKAAEPKKPAEAARPAPSAAPAAQTAEPASPKPSLSVVSETKPKVAGDEVKKKELIDLVVERSGLKKKDAKPAVDAVIDVLAELIGEGRDLNLPPLGKIKHQRLRETANARIIVLKLRQGKSDASGQDKAKESVAEDDD</sequence>
<proteinExistence type="inferred from homology"/>
<dbReference type="InterPro" id="IPR010992">
    <property type="entry name" value="IHF-like_DNA-bd_dom_sf"/>
</dbReference>
<feature type="compositionally biased region" description="Low complexity" evidence="3">
    <location>
        <begin position="19"/>
        <end position="30"/>
    </location>
</feature>
<gene>
    <name evidence="4" type="ORF">SAMN05443432_107188</name>
</gene>
<dbReference type="GO" id="GO:0003677">
    <property type="term" value="F:DNA binding"/>
    <property type="evidence" value="ECO:0007669"/>
    <property type="project" value="UniProtKB-KW"/>
</dbReference>
<dbReference type="Gene3D" id="4.10.520.10">
    <property type="entry name" value="IHF-like DNA-binding proteins"/>
    <property type="match status" value="1"/>
</dbReference>
<dbReference type="GO" id="GO:0030527">
    <property type="term" value="F:structural constituent of chromatin"/>
    <property type="evidence" value="ECO:0007669"/>
    <property type="project" value="InterPro"/>
</dbReference>
<dbReference type="AlphaFoldDB" id="A0A1M7IT24"/>
<feature type="compositionally biased region" description="Basic and acidic residues" evidence="3">
    <location>
        <begin position="31"/>
        <end position="43"/>
    </location>
</feature>
<name>A0A1M7IT24_9RHOB</name>
<keyword evidence="2 4" id="KW-0238">DNA-binding</keyword>
<dbReference type="SUPFAM" id="SSF47729">
    <property type="entry name" value="IHF-like DNA-binding proteins"/>
    <property type="match status" value="1"/>
</dbReference>
<feature type="compositionally biased region" description="Low complexity" evidence="3">
    <location>
        <begin position="1"/>
        <end position="11"/>
    </location>
</feature>
<protein>
    <submittedName>
        <fullName evidence="4">DNA-binding protein HU-alpha</fullName>
    </submittedName>
</protein>
<feature type="compositionally biased region" description="Low complexity" evidence="3">
    <location>
        <begin position="44"/>
        <end position="61"/>
    </location>
</feature>
<dbReference type="InterPro" id="IPR000119">
    <property type="entry name" value="Hist_DNA-bd"/>
</dbReference>
<accession>A0A1M7IT24</accession>
<dbReference type="Pfam" id="PF00216">
    <property type="entry name" value="Bac_DNA_binding"/>
    <property type="match status" value="1"/>
</dbReference>
<reference evidence="4 5" key="1">
    <citation type="submission" date="2016-11" db="EMBL/GenBank/DDBJ databases">
        <authorList>
            <person name="Varghese N."/>
            <person name="Submissions S."/>
        </authorList>
    </citation>
    <scope>NUCLEOTIDE SEQUENCE [LARGE SCALE GENOMIC DNA]</scope>
    <source>
        <strain evidence="4 5">DSM 28249</strain>
    </source>
</reference>
<dbReference type="EMBL" id="FRCB01000007">
    <property type="protein sequence ID" value="SHM43952.1"/>
    <property type="molecule type" value="Genomic_DNA"/>
</dbReference>
<feature type="region of interest" description="Disordered" evidence="3">
    <location>
        <begin position="151"/>
        <end position="171"/>
    </location>
</feature>
<dbReference type="RefSeq" id="WP_149780227.1">
    <property type="nucleotide sequence ID" value="NZ_FRCB01000007.1"/>
</dbReference>
<comment type="similarity">
    <text evidence="1">Belongs to the bacterial histone-like protein family.</text>
</comment>
<organism evidence="4 5">
    <name type="scientific">Roseovarius litoreus</name>
    <dbReference type="NCBI Taxonomy" id="1155722"/>
    <lineage>
        <taxon>Bacteria</taxon>
        <taxon>Pseudomonadati</taxon>
        <taxon>Pseudomonadota</taxon>
        <taxon>Alphaproteobacteria</taxon>
        <taxon>Rhodobacterales</taxon>
        <taxon>Roseobacteraceae</taxon>
        <taxon>Roseovarius</taxon>
    </lineage>
</organism>
<evidence type="ECO:0000256" key="2">
    <source>
        <dbReference type="ARBA" id="ARBA00023125"/>
    </source>
</evidence>
<evidence type="ECO:0000313" key="5">
    <source>
        <dbReference type="Proteomes" id="UP000322545"/>
    </source>
</evidence>